<dbReference type="EMBL" id="JACHXA010000010">
    <property type="protein sequence ID" value="MBB3066789.1"/>
    <property type="molecule type" value="Genomic_DNA"/>
</dbReference>
<name>A0A839SXI7_9PROT</name>
<dbReference type="RefSeq" id="WP_183417609.1">
    <property type="nucleotide sequence ID" value="NZ_JACHXA010000010.1"/>
</dbReference>
<evidence type="ECO:0000313" key="1">
    <source>
        <dbReference type="EMBL" id="MBB3066789.1"/>
    </source>
</evidence>
<evidence type="ECO:0000313" key="2">
    <source>
        <dbReference type="Proteomes" id="UP000581135"/>
    </source>
</evidence>
<dbReference type="Proteomes" id="UP000581135">
    <property type="component" value="Unassembled WGS sequence"/>
</dbReference>
<keyword evidence="2" id="KW-1185">Reference proteome</keyword>
<comment type="caution">
    <text evidence="1">The sequence shown here is derived from an EMBL/GenBank/DDBJ whole genome shotgun (WGS) entry which is preliminary data.</text>
</comment>
<dbReference type="AlphaFoldDB" id="A0A839SXI7"/>
<organism evidence="1 2">
    <name type="scientific">Limibacillus halophilus</name>
    <dbReference type="NCBI Taxonomy" id="1579333"/>
    <lineage>
        <taxon>Bacteria</taxon>
        <taxon>Pseudomonadati</taxon>
        <taxon>Pseudomonadota</taxon>
        <taxon>Alphaproteobacteria</taxon>
        <taxon>Rhodospirillales</taxon>
        <taxon>Rhodovibrionaceae</taxon>
        <taxon>Limibacillus</taxon>
    </lineage>
</organism>
<protein>
    <submittedName>
        <fullName evidence="1">Uncharacterized protein</fullName>
    </submittedName>
</protein>
<reference evidence="1 2" key="1">
    <citation type="submission" date="2020-08" db="EMBL/GenBank/DDBJ databases">
        <title>Genomic Encyclopedia of Type Strains, Phase III (KMG-III): the genomes of soil and plant-associated and newly described type strains.</title>
        <authorList>
            <person name="Whitman W."/>
        </authorList>
    </citation>
    <scope>NUCLEOTIDE SEQUENCE [LARGE SCALE GENOMIC DNA]</scope>
    <source>
        <strain evidence="1 2">CECT 8803</strain>
    </source>
</reference>
<accession>A0A839SXI7</accession>
<sequence>MDERFTKEQITRLISSIRKGRPLPPEERAEFARTTKVFFDKCAAFKHTARVLAKRCTKEIRHHNEDLDAQWLDDVTEEIEWW</sequence>
<gene>
    <name evidence="1" type="ORF">FHR98_003099</name>
</gene>
<proteinExistence type="predicted"/>